<dbReference type="PANTHER" id="PTHR24291">
    <property type="entry name" value="CYTOCHROME P450 FAMILY 4"/>
    <property type="match status" value="1"/>
</dbReference>
<feature type="binding site" description="axial binding residue" evidence="13">
    <location>
        <position position="445"/>
    </location>
    <ligand>
        <name>heme</name>
        <dbReference type="ChEBI" id="CHEBI:30413"/>
    </ligand>
    <ligandPart>
        <name>Fe</name>
        <dbReference type="ChEBI" id="CHEBI:18248"/>
    </ligandPart>
</feature>
<evidence type="ECO:0000256" key="4">
    <source>
        <dbReference type="ARBA" id="ARBA00010617"/>
    </source>
</evidence>
<dbReference type="GO" id="GO:0004497">
    <property type="term" value="F:monooxygenase activity"/>
    <property type="evidence" value="ECO:0007669"/>
    <property type="project" value="UniProtKB-KW"/>
</dbReference>
<dbReference type="InterPro" id="IPR050196">
    <property type="entry name" value="Cytochrome_P450_Monoox"/>
</dbReference>
<evidence type="ECO:0000256" key="2">
    <source>
        <dbReference type="ARBA" id="ARBA00004174"/>
    </source>
</evidence>
<dbReference type="GO" id="GO:0005789">
    <property type="term" value="C:endoplasmic reticulum membrane"/>
    <property type="evidence" value="ECO:0007669"/>
    <property type="project" value="UniProtKB-SubCell"/>
</dbReference>
<dbReference type="InterPro" id="IPR001128">
    <property type="entry name" value="Cyt_P450"/>
</dbReference>
<dbReference type="AlphaFoldDB" id="A0AAD8E8U6"/>
<dbReference type="GO" id="GO:0020037">
    <property type="term" value="F:heme binding"/>
    <property type="evidence" value="ECO:0007669"/>
    <property type="project" value="InterPro"/>
</dbReference>
<evidence type="ECO:0008006" key="17">
    <source>
        <dbReference type="Google" id="ProtNLM"/>
    </source>
</evidence>
<gene>
    <name evidence="15" type="ORF">L9F63_023649</name>
</gene>
<dbReference type="PRINTS" id="PR00463">
    <property type="entry name" value="EP450I"/>
</dbReference>
<reference evidence="15" key="2">
    <citation type="submission" date="2023-05" db="EMBL/GenBank/DDBJ databases">
        <authorList>
            <person name="Fouks B."/>
        </authorList>
    </citation>
    <scope>NUCLEOTIDE SEQUENCE</scope>
    <source>
        <strain evidence="15">Stay&amp;Tobe</strain>
        <tissue evidence="15">Testes</tissue>
    </source>
</reference>
<dbReference type="Pfam" id="PF00067">
    <property type="entry name" value="p450"/>
    <property type="match status" value="1"/>
</dbReference>
<keyword evidence="5 13" id="KW-0349">Heme</keyword>
<proteinExistence type="inferred from homology"/>
<keyword evidence="12" id="KW-0472">Membrane</keyword>
<dbReference type="GO" id="GO:0005506">
    <property type="term" value="F:iron ion binding"/>
    <property type="evidence" value="ECO:0007669"/>
    <property type="project" value="InterPro"/>
</dbReference>
<evidence type="ECO:0000256" key="12">
    <source>
        <dbReference type="ARBA" id="ARBA00023136"/>
    </source>
</evidence>
<dbReference type="InterPro" id="IPR017972">
    <property type="entry name" value="Cyt_P450_CS"/>
</dbReference>
<accession>A0AAD8E8U6</accession>
<keyword evidence="8" id="KW-0492">Microsome</keyword>
<comment type="similarity">
    <text evidence="4 14">Belongs to the cytochrome P450 family.</text>
</comment>
<dbReference type="InterPro" id="IPR036396">
    <property type="entry name" value="Cyt_P450_sf"/>
</dbReference>
<evidence type="ECO:0000256" key="3">
    <source>
        <dbReference type="ARBA" id="ARBA00004406"/>
    </source>
</evidence>
<evidence type="ECO:0000256" key="1">
    <source>
        <dbReference type="ARBA" id="ARBA00001971"/>
    </source>
</evidence>
<sequence>MNMYIVIVVALTLLLVYFGNNLLTFITFIRKARKIPTKDCVPIFGHSFKYIGPLSGLMKTFLEVVKQNESVFALWAGPLPFVSITKPEHVEVILGNSKYIHKDFPYKFLNSWLGSGLVITSGTMWQTHRKLITPAFHFSILDTFLQVFTERSDILVKNLTKYISCEKFDIYPHIKMCTLGVILETAMGIQIDTQDNKEHAEYADACCNITEEIMKRVISPWLFPQFIYSLTPGGRRFEKYLQTLHNFTDKVLRERKQAFVLGGTTQLLNENDIGTKKKLSFLDLLLQSDGTLTDEEVRDEVQTFMFAGHDTTTAGICWCLQMLASHPQVQDRVCEELEKTFGDSDHHPTTRDLKELKYLERVIKETLRLYPSVPMIGREMKEDVRIGEHVIPSGITVGIPIFAVHRDPELYRDPHQFNPDNFLPERVAARHPYAYIPFSAGPRNCIGQKFAMLEMKIMLSCILRNFKLEATGEIPTPLLEIICRPQNGVQIKIVPRNSSMLMFKNKE</sequence>
<keyword evidence="6 13" id="KW-0479">Metal-binding</keyword>
<dbReference type="Gene3D" id="1.10.630.10">
    <property type="entry name" value="Cytochrome P450"/>
    <property type="match status" value="1"/>
</dbReference>
<evidence type="ECO:0000313" key="15">
    <source>
        <dbReference type="EMBL" id="KAJ9581171.1"/>
    </source>
</evidence>
<evidence type="ECO:0000256" key="11">
    <source>
        <dbReference type="ARBA" id="ARBA00023033"/>
    </source>
</evidence>
<protein>
    <recommendedName>
        <fullName evidence="17">Cytochrome P450</fullName>
    </recommendedName>
</protein>
<name>A0AAD8E8U6_DIPPU</name>
<evidence type="ECO:0000256" key="14">
    <source>
        <dbReference type="RuleBase" id="RU000461"/>
    </source>
</evidence>
<evidence type="ECO:0000256" key="5">
    <source>
        <dbReference type="ARBA" id="ARBA00022617"/>
    </source>
</evidence>
<comment type="cofactor">
    <cofactor evidence="1 13">
        <name>heme</name>
        <dbReference type="ChEBI" id="CHEBI:30413"/>
    </cofactor>
</comment>
<dbReference type="PROSITE" id="PS00086">
    <property type="entry name" value="CYTOCHROME_P450"/>
    <property type="match status" value="1"/>
</dbReference>
<dbReference type="PRINTS" id="PR00385">
    <property type="entry name" value="P450"/>
</dbReference>
<dbReference type="PANTHER" id="PTHR24291:SF189">
    <property type="entry name" value="CYTOCHROME P450 4C3-RELATED"/>
    <property type="match status" value="1"/>
</dbReference>
<comment type="subcellular location">
    <subcellularLocation>
        <location evidence="3">Endoplasmic reticulum membrane</location>
        <topology evidence="3">Peripheral membrane protein</topology>
    </subcellularLocation>
    <subcellularLocation>
        <location evidence="2">Microsome membrane</location>
        <topology evidence="2">Peripheral membrane protein</topology>
    </subcellularLocation>
</comment>
<evidence type="ECO:0000256" key="6">
    <source>
        <dbReference type="ARBA" id="ARBA00022723"/>
    </source>
</evidence>
<keyword evidence="11 14" id="KW-0503">Monooxygenase</keyword>
<evidence type="ECO:0000256" key="10">
    <source>
        <dbReference type="ARBA" id="ARBA00023004"/>
    </source>
</evidence>
<keyword evidence="7" id="KW-0256">Endoplasmic reticulum</keyword>
<evidence type="ECO:0000256" key="8">
    <source>
        <dbReference type="ARBA" id="ARBA00022848"/>
    </source>
</evidence>
<comment type="caution">
    <text evidence="15">The sequence shown here is derived from an EMBL/GenBank/DDBJ whole genome shotgun (WGS) entry which is preliminary data.</text>
</comment>
<dbReference type="Proteomes" id="UP001233999">
    <property type="component" value="Unassembled WGS sequence"/>
</dbReference>
<organism evidence="15 16">
    <name type="scientific">Diploptera punctata</name>
    <name type="common">Pacific beetle cockroach</name>
    <dbReference type="NCBI Taxonomy" id="6984"/>
    <lineage>
        <taxon>Eukaryota</taxon>
        <taxon>Metazoa</taxon>
        <taxon>Ecdysozoa</taxon>
        <taxon>Arthropoda</taxon>
        <taxon>Hexapoda</taxon>
        <taxon>Insecta</taxon>
        <taxon>Pterygota</taxon>
        <taxon>Neoptera</taxon>
        <taxon>Polyneoptera</taxon>
        <taxon>Dictyoptera</taxon>
        <taxon>Blattodea</taxon>
        <taxon>Blaberoidea</taxon>
        <taxon>Blaberidae</taxon>
        <taxon>Diplopterinae</taxon>
        <taxon>Diploptera</taxon>
    </lineage>
</organism>
<keyword evidence="9 14" id="KW-0560">Oxidoreductase</keyword>
<dbReference type="SUPFAM" id="SSF48264">
    <property type="entry name" value="Cytochrome P450"/>
    <property type="match status" value="1"/>
</dbReference>
<evidence type="ECO:0000256" key="7">
    <source>
        <dbReference type="ARBA" id="ARBA00022824"/>
    </source>
</evidence>
<dbReference type="CDD" id="cd20628">
    <property type="entry name" value="CYP4"/>
    <property type="match status" value="1"/>
</dbReference>
<keyword evidence="10 13" id="KW-0408">Iron</keyword>
<keyword evidence="16" id="KW-1185">Reference proteome</keyword>
<dbReference type="GO" id="GO:0016705">
    <property type="term" value="F:oxidoreductase activity, acting on paired donors, with incorporation or reduction of molecular oxygen"/>
    <property type="evidence" value="ECO:0007669"/>
    <property type="project" value="InterPro"/>
</dbReference>
<evidence type="ECO:0000256" key="9">
    <source>
        <dbReference type="ARBA" id="ARBA00023002"/>
    </source>
</evidence>
<reference evidence="15" key="1">
    <citation type="journal article" date="2023" name="IScience">
        <title>Live-bearing cockroach genome reveals convergent evolutionary mechanisms linked to viviparity in insects and beyond.</title>
        <authorList>
            <person name="Fouks B."/>
            <person name="Harrison M.C."/>
            <person name="Mikhailova A.A."/>
            <person name="Marchal E."/>
            <person name="English S."/>
            <person name="Carruthers M."/>
            <person name="Jennings E.C."/>
            <person name="Chiamaka E.L."/>
            <person name="Frigard R.A."/>
            <person name="Pippel M."/>
            <person name="Attardo G.M."/>
            <person name="Benoit J.B."/>
            <person name="Bornberg-Bauer E."/>
            <person name="Tobe S.S."/>
        </authorList>
    </citation>
    <scope>NUCLEOTIDE SEQUENCE</scope>
    <source>
        <strain evidence="15">Stay&amp;Tobe</strain>
    </source>
</reference>
<dbReference type="InterPro" id="IPR002401">
    <property type="entry name" value="Cyt_P450_E_grp-I"/>
</dbReference>
<evidence type="ECO:0000313" key="16">
    <source>
        <dbReference type="Proteomes" id="UP001233999"/>
    </source>
</evidence>
<dbReference type="EMBL" id="JASPKZ010007996">
    <property type="protein sequence ID" value="KAJ9581171.1"/>
    <property type="molecule type" value="Genomic_DNA"/>
</dbReference>
<evidence type="ECO:0000256" key="13">
    <source>
        <dbReference type="PIRSR" id="PIRSR602401-1"/>
    </source>
</evidence>